<dbReference type="EMBL" id="VDMD01000009">
    <property type="protein sequence ID" value="TRM63393.1"/>
    <property type="molecule type" value="Genomic_DNA"/>
</dbReference>
<accession>A0A550CF09</accession>
<dbReference type="AlphaFoldDB" id="A0A550CF09"/>
<gene>
    <name evidence="1" type="ORF">BD626DRAFT_494217</name>
</gene>
<protein>
    <submittedName>
        <fullName evidence="1">Uncharacterized protein</fullName>
    </submittedName>
</protein>
<reference evidence="1 2" key="1">
    <citation type="journal article" date="2019" name="New Phytol.">
        <title>Comparative genomics reveals unique wood-decay strategies and fruiting body development in the Schizophyllaceae.</title>
        <authorList>
            <person name="Almasi E."/>
            <person name="Sahu N."/>
            <person name="Krizsan K."/>
            <person name="Balint B."/>
            <person name="Kovacs G.M."/>
            <person name="Kiss B."/>
            <person name="Cseklye J."/>
            <person name="Drula E."/>
            <person name="Henrissat B."/>
            <person name="Nagy I."/>
            <person name="Chovatia M."/>
            <person name="Adam C."/>
            <person name="LaButti K."/>
            <person name="Lipzen A."/>
            <person name="Riley R."/>
            <person name="Grigoriev I.V."/>
            <person name="Nagy L.G."/>
        </authorList>
    </citation>
    <scope>NUCLEOTIDE SEQUENCE [LARGE SCALE GENOMIC DNA]</scope>
    <source>
        <strain evidence="1 2">NL-1724</strain>
    </source>
</reference>
<organism evidence="1 2">
    <name type="scientific">Schizophyllum amplum</name>
    <dbReference type="NCBI Taxonomy" id="97359"/>
    <lineage>
        <taxon>Eukaryota</taxon>
        <taxon>Fungi</taxon>
        <taxon>Dikarya</taxon>
        <taxon>Basidiomycota</taxon>
        <taxon>Agaricomycotina</taxon>
        <taxon>Agaricomycetes</taxon>
        <taxon>Agaricomycetidae</taxon>
        <taxon>Agaricales</taxon>
        <taxon>Schizophyllaceae</taxon>
        <taxon>Schizophyllum</taxon>
    </lineage>
</organism>
<sequence>MMCCCRASQSAVRQACRRLIRGAKCLGRYCEVDVSFSNSGTKGRKEIVSHCQCYERAAPVRRET</sequence>
<evidence type="ECO:0000313" key="1">
    <source>
        <dbReference type="EMBL" id="TRM63393.1"/>
    </source>
</evidence>
<comment type="caution">
    <text evidence="1">The sequence shown here is derived from an EMBL/GenBank/DDBJ whole genome shotgun (WGS) entry which is preliminary data.</text>
</comment>
<evidence type="ECO:0000313" key="2">
    <source>
        <dbReference type="Proteomes" id="UP000320762"/>
    </source>
</evidence>
<dbReference type="Proteomes" id="UP000320762">
    <property type="component" value="Unassembled WGS sequence"/>
</dbReference>
<name>A0A550CF09_9AGAR</name>
<proteinExistence type="predicted"/>
<keyword evidence="2" id="KW-1185">Reference proteome</keyword>